<keyword evidence="4" id="KW-1185">Reference proteome</keyword>
<gene>
    <name evidence="3" type="ORF">QBC34DRAFT_407272</name>
</gene>
<evidence type="ECO:0000259" key="2">
    <source>
        <dbReference type="Pfam" id="PF23549"/>
    </source>
</evidence>
<dbReference type="InterPro" id="IPR056444">
    <property type="entry name" value="Zn_ribbon_GRF_2"/>
</dbReference>
<evidence type="ECO:0000313" key="3">
    <source>
        <dbReference type="EMBL" id="KAK4448354.1"/>
    </source>
</evidence>
<dbReference type="AlphaFoldDB" id="A0AAV9GHW3"/>
<feature type="region of interest" description="Disordered" evidence="1">
    <location>
        <begin position="1"/>
        <end position="71"/>
    </location>
</feature>
<evidence type="ECO:0000313" key="4">
    <source>
        <dbReference type="Proteomes" id="UP001321760"/>
    </source>
</evidence>
<sequence length="257" mass="28218">MSESSTPASATKRRVGSNAVECDRNPSKRLRPASQQATPTPLTKTKPGTIESSPTNSATTTSASGSPYINSPNSAFTTSCSNLKRNEVSPETPARKLAQDAAIQGVLAFVKAWNSPRDPHKMIDQYCTVLKSRNQPMTLAEIWAFPKTENGNPPWPKTYGPRCHKAGCFSHSALLETSQDNLRGNAGRPFYKCAKPECGAFVTWADRRGVEDSNVACFCGMPCRKAMRCMVGKAWWECWDGECGFKRFMGGTRHENK</sequence>
<name>A0AAV9GHW3_9PEZI</name>
<protein>
    <recommendedName>
        <fullName evidence="2">GRF-like zinc ribbon domain-containing protein</fullName>
    </recommendedName>
</protein>
<dbReference type="EMBL" id="MU865943">
    <property type="protein sequence ID" value="KAK4448354.1"/>
    <property type="molecule type" value="Genomic_DNA"/>
</dbReference>
<proteinExistence type="predicted"/>
<comment type="caution">
    <text evidence="3">The sequence shown here is derived from an EMBL/GenBank/DDBJ whole genome shotgun (WGS) entry which is preliminary data.</text>
</comment>
<feature type="compositionally biased region" description="Low complexity" evidence="1">
    <location>
        <begin position="38"/>
        <end position="67"/>
    </location>
</feature>
<accession>A0AAV9GHW3</accession>
<evidence type="ECO:0000256" key="1">
    <source>
        <dbReference type="SAM" id="MobiDB-lite"/>
    </source>
</evidence>
<organism evidence="3 4">
    <name type="scientific">Podospora aff. communis PSN243</name>
    <dbReference type="NCBI Taxonomy" id="3040156"/>
    <lineage>
        <taxon>Eukaryota</taxon>
        <taxon>Fungi</taxon>
        <taxon>Dikarya</taxon>
        <taxon>Ascomycota</taxon>
        <taxon>Pezizomycotina</taxon>
        <taxon>Sordariomycetes</taxon>
        <taxon>Sordariomycetidae</taxon>
        <taxon>Sordariales</taxon>
        <taxon>Podosporaceae</taxon>
        <taxon>Podospora</taxon>
    </lineage>
</organism>
<reference evidence="3" key="2">
    <citation type="submission" date="2023-05" db="EMBL/GenBank/DDBJ databases">
        <authorList>
            <consortium name="Lawrence Berkeley National Laboratory"/>
            <person name="Steindorff A."/>
            <person name="Hensen N."/>
            <person name="Bonometti L."/>
            <person name="Westerberg I."/>
            <person name="Brannstrom I.O."/>
            <person name="Guillou S."/>
            <person name="Cros-Aarteil S."/>
            <person name="Calhoun S."/>
            <person name="Haridas S."/>
            <person name="Kuo A."/>
            <person name="Mondo S."/>
            <person name="Pangilinan J."/>
            <person name="Riley R."/>
            <person name="Labutti K."/>
            <person name="Andreopoulos B."/>
            <person name="Lipzen A."/>
            <person name="Chen C."/>
            <person name="Yanf M."/>
            <person name="Daum C."/>
            <person name="Ng V."/>
            <person name="Clum A."/>
            <person name="Ohm R."/>
            <person name="Martin F."/>
            <person name="Silar P."/>
            <person name="Natvig D."/>
            <person name="Lalanne C."/>
            <person name="Gautier V."/>
            <person name="Ament-Velasquez S.L."/>
            <person name="Kruys A."/>
            <person name="Hutchinson M.I."/>
            <person name="Powell A.J."/>
            <person name="Barry K."/>
            <person name="Miller A.N."/>
            <person name="Grigoriev I.V."/>
            <person name="Debuchy R."/>
            <person name="Gladieux P."/>
            <person name="Thoren M.H."/>
            <person name="Johannesson H."/>
        </authorList>
    </citation>
    <scope>NUCLEOTIDE SEQUENCE</scope>
    <source>
        <strain evidence="3">PSN243</strain>
    </source>
</reference>
<dbReference type="Pfam" id="PF23549">
    <property type="entry name" value="Zn_ribbon_GRF_2"/>
    <property type="match status" value="1"/>
</dbReference>
<reference evidence="3" key="1">
    <citation type="journal article" date="2023" name="Mol. Phylogenet. Evol.">
        <title>Genome-scale phylogeny and comparative genomics of the fungal order Sordariales.</title>
        <authorList>
            <person name="Hensen N."/>
            <person name="Bonometti L."/>
            <person name="Westerberg I."/>
            <person name="Brannstrom I.O."/>
            <person name="Guillou S."/>
            <person name="Cros-Aarteil S."/>
            <person name="Calhoun S."/>
            <person name="Haridas S."/>
            <person name="Kuo A."/>
            <person name="Mondo S."/>
            <person name="Pangilinan J."/>
            <person name="Riley R."/>
            <person name="LaButti K."/>
            <person name="Andreopoulos B."/>
            <person name="Lipzen A."/>
            <person name="Chen C."/>
            <person name="Yan M."/>
            <person name="Daum C."/>
            <person name="Ng V."/>
            <person name="Clum A."/>
            <person name="Steindorff A."/>
            <person name="Ohm R.A."/>
            <person name="Martin F."/>
            <person name="Silar P."/>
            <person name="Natvig D.O."/>
            <person name="Lalanne C."/>
            <person name="Gautier V."/>
            <person name="Ament-Velasquez S.L."/>
            <person name="Kruys A."/>
            <person name="Hutchinson M.I."/>
            <person name="Powell A.J."/>
            <person name="Barry K."/>
            <person name="Miller A.N."/>
            <person name="Grigoriev I.V."/>
            <person name="Debuchy R."/>
            <person name="Gladieux P."/>
            <person name="Hiltunen Thoren M."/>
            <person name="Johannesson H."/>
        </authorList>
    </citation>
    <scope>NUCLEOTIDE SEQUENCE</scope>
    <source>
        <strain evidence="3">PSN243</strain>
    </source>
</reference>
<dbReference type="Proteomes" id="UP001321760">
    <property type="component" value="Unassembled WGS sequence"/>
</dbReference>
<feature type="domain" description="GRF-like zinc ribbon" evidence="2">
    <location>
        <begin position="161"/>
        <end position="208"/>
    </location>
</feature>